<evidence type="ECO:0000256" key="1">
    <source>
        <dbReference type="SAM" id="MobiDB-lite"/>
    </source>
</evidence>
<evidence type="ECO:0000313" key="3">
    <source>
        <dbReference type="Proteomes" id="UP001642483"/>
    </source>
</evidence>
<feature type="compositionally biased region" description="Polar residues" evidence="1">
    <location>
        <begin position="183"/>
        <end position="196"/>
    </location>
</feature>
<dbReference type="SMART" id="SM00368">
    <property type="entry name" value="LRR_RI"/>
    <property type="match status" value="2"/>
</dbReference>
<dbReference type="Pfam" id="PF13516">
    <property type="entry name" value="LRR_6"/>
    <property type="match status" value="2"/>
</dbReference>
<sequence length="215" mass="23713">MPQGELDNTLIQIIPVRLLQSTGQITTSRITDFLEHILQPMKKMKKLYLSINDLGDDGASHISTCLSKIEELDIGLCKISESGIKSISNAISKLPEPQKAQPIYETRQSGKPKKQLNGEKARTSSRKLSDNSRKLTRPPKTPDKRQKQPELYGAKEIARTRAQAAASAASSVAESLDPAPLLQPSSPIASQSTTRLQGPMRSRVHFYNSHSKDRS</sequence>
<feature type="region of interest" description="Disordered" evidence="1">
    <location>
        <begin position="96"/>
        <end position="215"/>
    </location>
</feature>
<proteinExistence type="predicted"/>
<dbReference type="InterPro" id="IPR032675">
    <property type="entry name" value="LRR_dom_sf"/>
</dbReference>
<evidence type="ECO:0000313" key="2">
    <source>
        <dbReference type="EMBL" id="CAK8688625.1"/>
    </source>
</evidence>
<dbReference type="Gene3D" id="3.80.10.10">
    <property type="entry name" value="Ribonuclease Inhibitor"/>
    <property type="match status" value="1"/>
</dbReference>
<name>A0ABP0G9Z1_CLALP</name>
<feature type="compositionally biased region" description="Low complexity" evidence="1">
    <location>
        <begin position="162"/>
        <end position="175"/>
    </location>
</feature>
<dbReference type="EMBL" id="CAWYQH010000108">
    <property type="protein sequence ID" value="CAK8688625.1"/>
    <property type="molecule type" value="Genomic_DNA"/>
</dbReference>
<protein>
    <submittedName>
        <fullName evidence="2">Uncharacterized protein</fullName>
    </submittedName>
</protein>
<comment type="caution">
    <text evidence="2">The sequence shown here is derived from an EMBL/GenBank/DDBJ whole genome shotgun (WGS) entry which is preliminary data.</text>
</comment>
<keyword evidence="3" id="KW-1185">Reference proteome</keyword>
<dbReference type="Proteomes" id="UP001642483">
    <property type="component" value="Unassembled WGS sequence"/>
</dbReference>
<reference evidence="2 3" key="1">
    <citation type="submission" date="2024-02" db="EMBL/GenBank/DDBJ databases">
        <authorList>
            <person name="Daric V."/>
            <person name="Darras S."/>
        </authorList>
    </citation>
    <scope>NUCLEOTIDE SEQUENCE [LARGE SCALE GENOMIC DNA]</scope>
</reference>
<dbReference type="InterPro" id="IPR001611">
    <property type="entry name" value="Leu-rich_rpt"/>
</dbReference>
<feature type="compositionally biased region" description="Basic and acidic residues" evidence="1">
    <location>
        <begin position="116"/>
        <end position="133"/>
    </location>
</feature>
<gene>
    <name evidence="2" type="ORF">CVLEPA_LOCUS20619</name>
</gene>
<organism evidence="2 3">
    <name type="scientific">Clavelina lepadiformis</name>
    <name type="common">Light-bulb sea squirt</name>
    <name type="synonym">Ascidia lepadiformis</name>
    <dbReference type="NCBI Taxonomy" id="159417"/>
    <lineage>
        <taxon>Eukaryota</taxon>
        <taxon>Metazoa</taxon>
        <taxon>Chordata</taxon>
        <taxon>Tunicata</taxon>
        <taxon>Ascidiacea</taxon>
        <taxon>Aplousobranchia</taxon>
        <taxon>Clavelinidae</taxon>
        <taxon>Clavelina</taxon>
    </lineage>
</organism>
<dbReference type="SUPFAM" id="SSF52047">
    <property type="entry name" value="RNI-like"/>
    <property type="match status" value="1"/>
</dbReference>
<accession>A0ABP0G9Z1</accession>